<dbReference type="PRINTS" id="PR00195">
    <property type="entry name" value="DYNAMIN"/>
</dbReference>
<dbReference type="PANTHER" id="PTHR11566:SF21">
    <property type="entry name" value="DYNAMIN RELATED PROTEIN 1, ISOFORM A"/>
    <property type="match status" value="1"/>
</dbReference>
<dbReference type="Pfam" id="PF01031">
    <property type="entry name" value="Dynamin_M"/>
    <property type="match status" value="1"/>
</dbReference>
<dbReference type="SUPFAM" id="SSF52540">
    <property type="entry name" value="P-loop containing nucleoside triphosphate hydrolases"/>
    <property type="match status" value="1"/>
</dbReference>
<dbReference type="InterPro" id="IPR022812">
    <property type="entry name" value="Dynamin"/>
</dbReference>
<evidence type="ECO:0000256" key="2">
    <source>
        <dbReference type="ARBA" id="ARBA00023134"/>
    </source>
</evidence>
<dbReference type="InterPro" id="IPR000375">
    <property type="entry name" value="Dynamin_stalk"/>
</dbReference>
<evidence type="ECO:0000259" key="4">
    <source>
        <dbReference type="PROSITE" id="PS51718"/>
    </source>
</evidence>
<dbReference type="SMART" id="SM00053">
    <property type="entry name" value="DYNc"/>
    <property type="match status" value="1"/>
</dbReference>
<evidence type="ECO:0008006" key="7">
    <source>
        <dbReference type="Google" id="ProtNLM"/>
    </source>
</evidence>
<evidence type="ECO:0000256" key="1">
    <source>
        <dbReference type="ARBA" id="ARBA00022741"/>
    </source>
</evidence>
<name>A0ABR1HCK0_9HYPO</name>
<dbReference type="Proteomes" id="UP001498476">
    <property type="component" value="Unassembled WGS sequence"/>
</dbReference>
<reference evidence="5 6" key="1">
    <citation type="journal article" date="2025" name="Microbiol. Resour. Announc.">
        <title>Draft genome sequences for Neonectria magnoliae and Neonectria punicea, canker pathogens of Liriodendron tulipifera and Acer saccharum in West Virginia.</title>
        <authorList>
            <person name="Petronek H.M."/>
            <person name="Kasson M.T."/>
            <person name="Metheny A.M."/>
            <person name="Stauder C.M."/>
            <person name="Lovett B."/>
            <person name="Lynch S.C."/>
            <person name="Garnas J.R."/>
            <person name="Kasson L.R."/>
            <person name="Stajich J.E."/>
        </authorList>
    </citation>
    <scope>NUCLEOTIDE SEQUENCE [LARGE SCALE GENOMIC DNA]</scope>
    <source>
        <strain evidence="5 6">NRRL 64653</strain>
    </source>
</reference>
<dbReference type="PROSITE" id="PS51388">
    <property type="entry name" value="GED"/>
    <property type="match status" value="1"/>
</dbReference>
<evidence type="ECO:0000313" key="5">
    <source>
        <dbReference type="EMBL" id="KAK7418830.1"/>
    </source>
</evidence>
<dbReference type="Pfam" id="PF00350">
    <property type="entry name" value="Dynamin_N"/>
    <property type="match status" value="1"/>
</dbReference>
<feature type="domain" description="Dynamin-type G" evidence="4">
    <location>
        <begin position="36"/>
        <end position="317"/>
    </location>
</feature>
<dbReference type="InterPro" id="IPR001401">
    <property type="entry name" value="Dynamin_GTPase"/>
</dbReference>
<dbReference type="EMBL" id="JAZAVJ010000043">
    <property type="protein sequence ID" value="KAK7418830.1"/>
    <property type="molecule type" value="Genomic_DNA"/>
</dbReference>
<keyword evidence="1" id="KW-0547">Nucleotide-binding</keyword>
<comment type="caution">
    <text evidence="5">The sequence shown here is derived from an EMBL/GenBank/DDBJ whole genome shotgun (WGS) entry which is preliminary data.</text>
</comment>
<keyword evidence="6" id="KW-1185">Reference proteome</keyword>
<dbReference type="Gene3D" id="3.40.50.300">
    <property type="entry name" value="P-loop containing nucleotide triphosphate hydrolases"/>
    <property type="match status" value="1"/>
</dbReference>
<protein>
    <recommendedName>
        <fullName evidence="7">GED domain-containing protein</fullName>
    </recommendedName>
</protein>
<sequence length="700" mass="78561">MGRIDGSSSALQHLRSELEPIHRDFYRLDALTLRRGLRLPRVAVVGEVSSGKSSVLQAFTDIDFPVNEGRGTLFTTAVILRCTSVAKAEAKITTGDKSLESGTRIRPLERTSADQRELAGIIEEAKSVLRIQSTDRCCPQHGLYVKLSGPDLLPLFITDLPGIRWDAKHQDDDTLLCRQLAEREMQNPDVTILAVVPAQNSPNASRLLDMVKQYDPKGERTLGVITKPDLASQAEQMEFASAATNMDPAYRLDLGWHVLRNRSPSELGISSPERDYLESEFMRSSPWSSILPQARGAWMLRVRLCRILQDSIKRGFPELKEATENKLEALEARISRLGPSLCTVDEARGYMFKVAARFQTLAVAALRGDYSDGFFGEIRIDNEYSPSEDSRVRKLRTLIRDLNNAFAFVLVTKGSQRRITYSEPPDEEDTHISAHLHPLVDFYYQPDPVLTPKNEVVSQVELELSVNTTGPRLSIETLVANLFREQSSPWESIATTHFELAKSSVKAFVEAALAYIVGTDNKALSEVLKIFVDPFFERKSVELESKLKELLKHYKEGQLQPHETDFRCILLQGQRRAGNQIDLDSTSSTELGSWSIARSNAESAVTEMTKYYDFALQTFTENAILLGVENCLVSQVPEILTLDRVFELNDVQLELLATEPLETTQRRTALQVERSDLRAALKACQRHQNRGFSGNVSCLK</sequence>
<evidence type="ECO:0000313" key="6">
    <source>
        <dbReference type="Proteomes" id="UP001498476"/>
    </source>
</evidence>
<dbReference type="CDD" id="cd08771">
    <property type="entry name" value="DLP_1"/>
    <property type="match status" value="1"/>
</dbReference>
<dbReference type="InterPro" id="IPR027417">
    <property type="entry name" value="P-loop_NTPase"/>
</dbReference>
<keyword evidence="2" id="KW-0342">GTP-binding</keyword>
<gene>
    <name evidence="5" type="ORF">QQX98_003692</name>
</gene>
<dbReference type="InterPro" id="IPR045063">
    <property type="entry name" value="Dynamin_N"/>
</dbReference>
<dbReference type="InterPro" id="IPR030381">
    <property type="entry name" value="G_DYNAMIN_dom"/>
</dbReference>
<organism evidence="5 6">
    <name type="scientific">Neonectria punicea</name>
    <dbReference type="NCBI Taxonomy" id="979145"/>
    <lineage>
        <taxon>Eukaryota</taxon>
        <taxon>Fungi</taxon>
        <taxon>Dikarya</taxon>
        <taxon>Ascomycota</taxon>
        <taxon>Pezizomycotina</taxon>
        <taxon>Sordariomycetes</taxon>
        <taxon>Hypocreomycetidae</taxon>
        <taxon>Hypocreales</taxon>
        <taxon>Nectriaceae</taxon>
        <taxon>Neonectria</taxon>
    </lineage>
</organism>
<accession>A0ABR1HCK0</accession>
<dbReference type="PANTHER" id="PTHR11566">
    <property type="entry name" value="DYNAMIN"/>
    <property type="match status" value="1"/>
</dbReference>
<evidence type="ECO:0000259" key="3">
    <source>
        <dbReference type="PROSITE" id="PS51388"/>
    </source>
</evidence>
<dbReference type="PROSITE" id="PS51718">
    <property type="entry name" value="G_DYNAMIN_2"/>
    <property type="match status" value="1"/>
</dbReference>
<proteinExistence type="predicted"/>
<feature type="domain" description="GED" evidence="3">
    <location>
        <begin position="601"/>
        <end position="692"/>
    </location>
</feature>
<dbReference type="InterPro" id="IPR020850">
    <property type="entry name" value="GED_dom"/>
</dbReference>